<proteinExistence type="inferred from homology"/>
<evidence type="ECO:0000256" key="6">
    <source>
        <dbReference type="ARBA" id="ARBA00022989"/>
    </source>
</evidence>
<evidence type="ECO:0000256" key="8">
    <source>
        <dbReference type="SAM" id="MobiDB-lite"/>
    </source>
</evidence>
<accession>A0ABX5Y2S1</accession>
<evidence type="ECO:0000256" key="4">
    <source>
        <dbReference type="ARBA" id="ARBA00022448"/>
    </source>
</evidence>
<feature type="transmembrane region" description="Helical" evidence="9">
    <location>
        <begin position="250"/>
        <end position="267"/>
    </location>
</feature>
<dbReference type="SUPFAM" id="SSF103473">
    <property type="entry name" value="MFS general substrate transporter"/>
    <property type="match status" value="1"/>
</dbReference>
<evidence type="ECO:0000256" key="1">
    <source>
        <dbReference type="ARBA" id="ARBA00003279"/>
    </source>
</evidence>
<dbReference type="Proteomes" id="UP000318081">
    <property type="component" value="Chromosome"/>
</dbReference>
<dbReference type="InterPro" id="IPR011701">
    <property type="entry name" value="MFS"/>
</dbReference>
<dbReference type="EMBL" id="CP036432">
    <property type="protein sequence ID" value="QDV88583.1"/>
    <property type="molecule type" value="Genomic_DNA"/>
</dbReference>
<dbReference type="InterPro" id="IPR020846">
    <property type="entry name" value="MFS_dom"/>
</dbReference>
<dbReference type="InterPro" id="IPR001958">
    <property type="entry name" value="Tet-R_TetA/multi-R_MdtG-like"/>
</dbReference>
<evidence type="ECO:0000256" key="3">
    <source>
        <dbReference type="ARBA" id="ARBA00007520"/>
    </source>
</evidence>
<comment type="subcellular location">
    <subcellularLocation>
        <location evidence="2">Membrane</location>
        <topology evidence="2">Multi-pass membrane protein</topology>
    </subcellularLocation>
</comment>
<feature type="transmembrane region" description="Helical" evidence="9">
    <location>
        <begin position="172"/>
        <end position="190"/>
    </location>
</feature>
<evidence type="ECO:0000256" key="5">
    <source>
        <dbReference type="ARBA" id="ARBA00022692"/>
    </source>
</evidence>
<keyword evidence="7 9" id="KW-0472">Membrane</keyword>
<feature type="transmembrane region" description="Helical" evidence="9">
    <location>
        <begin position="46"/>
        <end position="70"/>
    </location>
</feature>
<feature type="transmembrane region" description="Helical" evidence="9">
    <location>
        <begin position="139"/>
        <end position="160"/>
    </location>
</feature>
<feature type="transmembrane region" description="Helical" evidence="9">
    <location>
        <begin position="115"/>
        <end position="133"/>
    </location>
</feature>
<dbReference type="RefSeq" id="WP_145221015.1">
    <property type="nucleotide sequence ID" value="NZ_CP036432.1"/>
</dbReference>
<feature type="transmembrane region" description="Helical" evidence="9">
    <location>
        <begin position="82"/>
        <end position="103"/>
    </location>
</feature>
<name>A0ABX5Y2S1_9BACT</name>
<feature type="compositionally biased region" description="Pro residues" evidence="8">
    <location>
        <begin position="21"/>
        <end position="30"/>
    </location>
</feature>
<comment type="similarity">
    <text evidence="3">Belongs to the major facilitator superfamily. TCR/Tet family.</text>
</comment>
<dbReference type="Pfam" id="PF07690">
    <property type="entry name" value="MFS_1"/>
    <property type="match status" value="1"/>
</dbReference>
<feature type="transmembrane region" description="Helical" evidence="9">
    <location>
        <begin position="417"/>
        <end position="437"/>
    </location>
</feature>
<evidence type="ECO:0000259" key="10">
    <source>
        <dbReference type="PROSITE" id="PS50850"/>
    </source>
</evidence>
<feature type="transmembrane region" description="Helical" evidence="9">
    <location>
        <begin position="387"/>
        <end position="405"/>
    </location>
</feature>
<keyword evidence="12" id="KW-1185">Reference proteome</keyword>
<reference evidence="11 12" key="1">
    <citation type="submission" date="2019-02" db="EMBL/GenBank/DDBJ databases">
        <title>Deep-cultivation of Planctomycetes and their phenomic and genomic characterization uncovers novel biology.</title>
        <authorList>
            <person name="Wiegand S."/>
            <person name="Jogler M."/>
            <person name="Boedeker C."/>
            <person name="Pinto D."/>
            <person name="Vollmers J."/>
            <person name="Rivas-Marin E."/>
            <person name="Kohn T."/>
            <person name="Peeters S.H."/>
            <person name="Heuer A."/>
            <person name="Rast P."/>
            <person name="Oberbeckmann S."/>
            <person name="Bunk B."/>
            <person name="Jeske O."/>
            <person name="Meyerdierks A."/>
            <person name="Storesund J.E."/>
            <person name="Kallscheuer N."/>
            <person name="Luecker S."/>
            <person name="Lage O.M."/>
            <person name="Pohl T."/>
            <person name="Merkel B.J."/>
            <person name="Hornburger P."/>
            <person name="Mueller R.-W."/>
            <person name="Bruemmer F."/>
            <person name="Labrenz M."/>
            <person name="Spormann A.M."/>
            <person name="Op den Camp H."/>
            <person name="Overmann J."/>
            <person name="Amann R."/>
            <person name="Jetten M.S.M."/>
            <person name="Mascher T."/>
            <person name="Medema M.H."/>
            <person name="Devos D.P."/>
            <person name="Kaster A.-K."/>
            <person name="Ovreas L."/>
            <person name="Rohde M."/>
            <person name="Galperin M.Y."/>
            <person name="Jogler C."/>
        </authorList>
    </citation>
    <scope>NUCLEOTIDE SEQUENCE [LARGE SCALE GENOMIC DNA]</scope>
    <source>
        <strain evidence="11 12">TBK1r</strain>
    </source>
</reference>
<dbReference type="PROSITE" id="PS50850">
    <property type="entry name" value="MFS"/>
    <property type="match status" value="1"/>
</dbReference>
<dbReference type="InterPro" id="IPR036259">
    <property type="entry name" value="MFS_trans_sf"/>
</dbReference>
<keyword evidence="5 9" id="KW-0812">Transmembrane</keyword>
<dbReference type="Gene3D" id="1.20.1250.20">
    <property type="entry name" value="MFS general substrate transporter like domains"/>
    <property type="match status" value="1"/>
</dbReference>
<evidence type="ECO:0000256" key="9">
    <source>
        <dbReference type="SAM" id="Phobius"/>
    </source>
</evidence>
<feature type="region of interest" description="Disordered" evidence="8">
    <location>
        <begin position="1"/>
        <end position="37"/>
    </location>
</feature>
<protein>
    <submittedName>
        <fullName evidence="11">Tetracycline resistance protein, class C</fullName>
    </submittedName>
</protein>
<evidence type="ECO:0000313" key="12">
    <source>
        <dbReference type="Proteomes" id="UP000318081"/>
    </source>
</evidence>
<dbReference type="CDD" id="cd17388">
    <property type="entry name" value="MFS_TetA"/>
    <property type="match status" value="1"/>
</dbReference>
<keyword evidence="6 9" id="KW-1133">Transmembrane helix</keyword>
<dbReference type="PROSITE" id="PS00216">
    <property type="entry name" value="SUGAR_TRANSPORT_1"/>
    <property type="match status" value="1"/>
</dbReference>
<keyword evidence="4" id="KW-0813">Transport</keyword>
<feature type="transmembrane region" description="Helical" evidence="9">
    <location>
        <begin position="287"/>
        <end position="309"/>
    </location>
</feature>
<gene>
    <name evidence="11" type="primary">tetA</name>
    <name evidence="11" type="ORF">TBK1r_76180</name>
</gene>
<feature type="domain" description="Major facilitator superfamily (MFS) profile" evidence="10">
    <location>
        <begin position="44"/>
        <end position="441"/>
    </location>
</feature>
<comment type="function">
    <text evidence="1">Resistance to tetracycline by an active tetracycline efflux. This is an energy-dependent process that decreases the accumulation of the antibiotic in whole cells. This protein functions as a metal-tetracycline/H(+) antiporter.</text>
</comment>
<evidence type="ECO:0000256" key="2">
    <source>
        <dbReference type="ARBA" id="ARBA00004141"/>
    </source>
</evidence>
<feature type="transmembrane region" description="Helical" evidence="9">
    <location>
        <begin position="202"/>
        <end position="222"/>
    </location>
</feature>
<sequence length="458" mass="48967">MNQPEPNETSGDDRLASDPATTPPTSPPPHDGGSVDPPKRRQPGMLFIWVTLFIDILGIGIVIPVLPALVQELSGLDESGASLYYGLIVASYATMQFFFAPILGGLSDRFGRRPILLVALFGLGVDFMIQGFANSLWLLFLARLISGVFGASFTVGNAYIADISNDDTRARNFGLVGAAFGLGFTFGPPLGGVLGDAIDIRVPFFVTAGLALVNWLYGYFILPESLPPEKRRAFSLKNARPLGAVGTLRRYPLVAALAVVFLLKAFAQRGLENVFVLFSEFRFDWTAMTVGLFLGWVGILAIIVQGGLVRPIVKRFGERNVLLIATVISAVSFLGYAFASAAWMLPVIAAVGALGGLAGPTIQSLITKTVDETEQGEVQGALTSLQGLTSIAAPIVFTSGLFGYFTSDIAPFQFAGAPFLLGGILIFVAFLLAIAVFRKYPETVNRDTPDEVPVPIEH</sequence>
<evidence type="ECO:0000256" key="7">
    <source>
        <dbReference type="ARBA" id="ARBA00023136"/>
    </source>
</evidence>
<dbReference type="PANTHER" id="PTHR23504:SF15">
    <property type="entry name" value="MAJOR FACILITATOR SUPERFAMILY (MFS) PROFILE DOMAIN-CONTAINING PROTEIN"/>
    <property type="match status" value="1"/>
</dbReference>
<feature type="transmembrane region" description="Helical" evidence="9">
    <location>
        <begin position="321"/>
        <end position="339"/>
    </location>
</feature>
<organism evidence="11 12">
    <name type="scientific">Stieleria magnilauensis</name>
    <dbReference type="NCBI Taxonomy" id="2527963"/>
    <lineage>
        <taxon>Bacteria</taxon>
        <taxon>Pseudomonadati</taxon>
        <taxon>Planctomycetota</taxon>
        <taxon>Planctomycetia</taxon>
        <taxon>Pirellulales</taxon>
        <taxon>Pirellulaceae</taxon>
        <taxon>Stieleria</taxon>
    </lineage>
</organism>
<feature type="transmembrane region" description="Helical" evidence="9">
    <location>
        <begin position="345"/>
        <end position="366"/>
    </location>
</feature>
<dbReference type="PANTHER" id="PTHR23504">
    <property type="entry name" value="MAJOR FACILITATOR SUPERFAMILY DOMAIN-CONTAINING PROTEIN 10"/>
    <property type="match status" value="1"/>
</dbReference>
<evidence type="ECO:0000313" key="11">
    <source>
        <dbReference type="EMBL" id="QDV88583.1"/>
    </source>
</evidence>
<dbReference type="PRINTS" id="PR01035">
    <property type="entry name" value="TCRTETA"/>
</dbReference>
<dbReference type="InterPro" id="IPR005829">
    <property type="entry name" value="Sugar_transporter_CS"/>
</dbReference>